<gene>
    <name evidence="7" type="ORF">SAMN04489757_1309</name>
</gene>
<dbReference type="Pfam" id="PF00583">
    <property type="entry name" value="Acetyltransf_1"/>
    <property type="match status" value="1"/>
</dbReference>
<sequence>MVIRPMEEADIPFVHEMECRIFSRPWSKEDFSKSIQEAHNIYLVVEQDSKIIAYCGLWGVAGEGQINNVAVDYSYRNKGVAREMLQTLISIGRSKELESFTLEVRVSNLSAIALYHGLGFQDAGIRKNFYEAPTEDGLIMWL</sequence>
<dbReference type="PROSITE" id="PS51186">
    <property type="entry name" value="GNAT"/>
    <property type="match status" value="1"/>
</dbReference>
<dbReference type="CDD" id="cd04301">
    <property type="entry name" value="NAT_SF"/>
    <property type="match status" value="1"/>
</dbReference>
<keyword evidence="2 5" id="KW-0963">Cytoplasm</keyword>
<evidence type="ECO:0000259" key="6">
    <source>
        <dbReference type="PROSITE" id="PS51186"/>
    </source>
</evidence>
<proteinExistence type="inferred from homology"/>
<name>A0A1I5HI51_9FIRM</name>
<evidence type="ECO:0000256" key="1">
    <source>
        <dbReference type="ARBA" id="ARBA00005395"/>
    </source>
</evidence>
<comment type="similarity">
    <text evidence="1 5">Belongs to the acetyltransferase family. RimI subfamily.</text>
</comment>
<dbReference type="PANTHER" id="PTHR43420:SF44">
    <property type="entry name" value="ACETYLTRANSFERASE YPEA"/>
    <property type="match status" value="1"/>
</dbReference>
<evidence type="ECO:0000256" key="3">
    <source>
        <dbReference type="ARBA" id="ARBA00022679"/>
    </source>
</evidence>
<evidence type="ECO:0000313" key="8">
    <source>
        <dbReference type="Proteomes" id="UP000198806"/>
    </source>
</evidence>
<accession>A0A1I5HI51</accession>
<dbReference type="EMBL" id="FOWD01000030">
    <property type="protein sequence ID" value="SFO47923.1"/>
    <property type="molecule type" value="Genomic_DNA"/>
</dbReference>
<dbReference type="InterPro" id="IPR050680">
    <property type="entry name" value="YpeA/RimI_acetyltransf"/>
</dbReference>
<comment type="function">
    <text evidence="5">Acetylates the N-terminal alanine of ribosomal protein bS18.</text>
</comment>
<dbReference type="SUPFAM" id="SSF55729">
    <property type="entry name" value="Acyl-CoA N-acyltransferases (Nat)"/>
    <property type="match status" value="1"/>
</dbReference>
<dbReference type="PANTHER" id="PTHR43420">
    <property type="entry name" value="ACETYLTRANSFERASE"/>
    <property type="match status" value="1"/>
</dbReference>
<keyword evidence="4" id="KW-0012">Acyltransferase</keyword>
<keyword evidence="3 7" id="KW-0808">Transferase</keyword>
<evidence type="ECO:0000256" key="5">
    <source>
        <dbReference type="RuleBase" id="RU363094"/>
    </source>
</evidence>
<keyword evidence="8" id="KW-1185">Reference proteome</keyword>
<dbReference type="InterPro" id="IPR000182">
    <property type="entry name" value="GNAT_dom"/>
</dbReference>
<dbReference type="EC" id="2.3.1.266" evidence="5"/>
<comment type="subcellular location">
    <subcellularLocation>
        <location evidence="5">Cytoplasm</location>
    </subcellularLocation>
</comment>
<evidence type="ECO:0000256" key="2">
    <source>
        <dbReference type="ARBA" id="ARBA00022490"/>
    </source>
</evidence>
<dbReference type="Proteomes" id="UP000198806">
    <property type="component" value="Unassembled WGS sequence"/>
</dbReference>
<protein>
    <recommendedName>
        <fullName evidence="5">[Ribosomal protein bS18]-alanine N-acetyltransferase</fullName>
        <ecNumber evidence="5">2.3.1.266</ecNumber>
    </recommendedName>
</protein>
<dbReference type="InterPro" id="IPR016181">
    <property type="entry name" value="Acyl_CoA_acyltransferase"/>
</dbReference>
<reference evidence="7 8" key="1">
    <citation type="submission" date="2016-10" db="EMBL/GenBank/DDBJ databases">
        <authorList>
            <person name="de Groot N.N."/>
        </authorList>
    </citation>
    <scope>NUCLEOTIDE SEQUENCE [LARGE SCALE GENOMIC DNA]</scope>
    <source>
        <strain evidence="7 8">DSM 1283</strain>
    </source>
</reference>
<dbReference type="RefSeq" id="WP_091687664.1">
    <property type="nucleotide sequence ID" value="NZ_BAABFM010000011.1"/>
</dbReference>
<dbReference type="GO" id="GO:0005737">
    <property type="term" value="C:cytoplasm"/>
    <property type="evidence" value="ECO:0007669"/>
    <property type="project" value="UniProtKB-SubCell"/>
</dbReference>
<evidence type="ECO:0000313" key="7">
    <source>
        <dbReference type="EMBL" id="SFO47923.1"/>
    </source>
</evidence>
<dbReference type="STRING" id="1527.SAMN04489757_1309"/>
<dbReference type="InterPro" id="IPR006464">
    <property type="entry name" value="AcTrfase_RimI/Ard1"/>
</dbReference>
<dbReference type="OrthoDB" id="9794566at2"/>
<comment type="catalytic activity">
    <reaction evidence="5">
        <text>N-terminal L-alanyl-[ribosomal protein bS18] + acetyl-CoA = N-terminal N(alpha)-acetyl-L-alanyl-[ribosomal protein bS18] + CoA + H(+)</text>
        <dbReference type="Rhea" id="RHEA:43756"/>
        <dbReference type="Rhea" id="RHEA-COMP:10676"/>
        <dbReference type="Rhea" id="RHEA-COMP:10677"/>
        <dbReference type="ChEBI" id="CHEBI:15378"/>
        <dbReference type="ChEBI" id="CHEBI:57287"/>
        <dbReference type="ChEBI" id="CHEBI:57288"/>
        <dbReference type="ChEBI" id="CHEBI:64718"/>
        <dbReference type="ChEBI" id="CHEBI:83683"/>
        <dbReference type="EC" id="2.3.1.266"/>
    </reaction>
</comment>
<dbReference type="GO" id="GO:0008999">
    <property type="term" value="F:protein-N-terminal-alanine acetyltransferase activity"/>
    <property type="evidence" value="ECO:0007669"/>
    <property type="project" value="UniProtKB-EC"/>
</dbReference>
<dbReference type="NCBIfam" id="TIGR01575">
    <property type="entry name" value="rimI"/>
    <property type="match status" value="1"/>
</dbReference>
<evidence type="ECO:0000256" key="4">
    <source>
        <dbReference type="ARBA" id="ARBA00023315"/>
    </source>
</evidence>
<dbReference type="Gene3D" id="3.40.630.30">
    <property type="match status" value="1"/>
</dbReference>
<feature type="domain" description="N-acetyltransferase" evidence="6">
    <location>
        <begin position="1"/>
        <end position="142"/>
    </location>
</feature>
<organism evidence="7 8">
    <name type="scientific">Anaerocolumna aminovalerica</name>
    <dbReference type="NCBI Taxonomy" id="1527"/>
    <lineage>
        <taxon>Bacteria</taxon>
        <taxon>Bacillati</taxon>
        <taxon>Bacillota</taxon>
        <taxon>Clostridia</taxon>
        <taxon>Lachnospirales</taxon>
        <taxon>Lachnospiraceae</taxon>
        <taxon>Anaerocolumna</taxon>
    </lineage>
</organism>
<dbReference type="AlphaFoldDB" id="A0A1I5HI51"/>